<dbReference type="Pfam" id="PF10321">
    <property type="entry name" value="7TM_GPCR_Srt"/>
    <property type="match status" value="1"/>
</dbReference>
<name>A0A2A6D1F2_PRIPA</name>
<accession>A0A8R1Y8L3</accession>
<organism evidence="1 2">
    <name type="scientific">Pristionchus pacificus</name>
    <name type="common">Parasitic nematode worm</name>
    <dbReference type="NCBI Taxonomy" id="54126"/>
    <lineage>
        <taxon>Eukaryota</taxon>
        <taxon>Metazoa</taxon>
        <taxon>Ecdysozoa</taxon>
        <taxon>Nematoda</taxon>
        <taxon>Chromadorea</taxon>
        <taxon>Rhabditida</taxon>
        <taxon>Rhabditina</taxon>
        <taxon>Diplogasteromorpha</taxon>
        <taxon>Diplogasteroidea</taxon>
        <taxon>Neodiplogasteridae</taxon>
        <taxon>Pristionchus</taxon>
    </lineage>
</organism>
<dbReference type="Proteomes" id="UP000005239">
    <property type="component" value="Unassembled WGS sequence"/>
</dbReference>
<dbReference type="PANTHER" id="PTHR23021">
    <property type="entry name" value="SERPENTINE RECEPTOR, CLASS T"/>
    <property type="match status" value="1"/>
</dbReference>
<reference evidence="2" key="1">
    <citation type="journal article" date="2008" name="Nat. Genet.">
        <title>The Pristionchus pacificus genome provides a unique perspective on nematode lifestyle and parasitism.</title>
        <authorList>
            <person name="Dieterich C."/>
            <person name="Clifton S.W."/>
            <person name="Schuster L.N."/>
            <person name="Chinwalla A."/>
            <person name="Delehaunty K."/>
            <person name="Dinkelacker I."/>
            <person name="Fulton L."/>
            <person name="Fulton R."/>
            <person name="Godfrey J."/>
            <person name="Minx P."/>
            <person name="Mitreva M."/>
            <person name="Roeseler W."/>
            <person name="Tian H."/>
            <person name="Witte H."/>
            <person name="Yang S.P."/>
            <person name="Wilson R.K."/>
            <person name="Sommer R.J."/>
        </authorList>
    </citation>
    <scope>NUCLEOTIDE SEQUENCE [LARGE SCALE GENOMIC DNA]</scope>
    <source>
        <strain evidence="2">PS312</strain>
    </source>
</reference>
<keyword evidence="2" id="KW-1185">Reference proteome</keyword>
<proteinExistence type="predicted"/>
<evidence type="ECO:0000313" key="1">
    <source>
        <dbReference type="EnsemblMetazoa" id="PPA04377.1"/>
    </source>
</evidence>
<dbReference type="InterPro" id="IPR019425">
    <property type="entry name" value="7TM_GPCR_serpentine_rcpt_Srt"/>
</dbReference>
<gene>
    <name evidence="1" type="primary">WBGene00093931</name>
</gene>
<sequence length="219" mass="24828">MVAHLDMAIAARVQLQVYLSFFRVMPVGDNWTIAKGVPHPLFGLWSVSWGTLCELLYIPCIYALYKEIGHSCYRIMLWLAIVDVIAILCNSICFGFFLIDGTVFCSRPWFVWIVGCVGLGMWCGACIGCLLLVTYRLFELLIIGRRFEAQTNLLILMATMYALYFAFLTPPILTNSEFNAMFYDPFIGDVPTEVKSKTSEVGRRKKLAVNGPVQIYIFN</sequence>
<reference evidence="1" key="2">
    <citation type="submission" date="2022-06" db="UniProtKB">
        <authorList>
            <consortium name="EnsemblMetazoa"/>
        </authorList>
    </citation>
    <scope>IDENTIFICATION</scope>
    <source>
        <strain evidence="1">PS312</strain>
    </source>
</reference>
<protein>
    <submittedName>
        <fullName evidence="1">G protein-coupled receptor</fullName>
    </submittedName>
</protein>
<dbReference type="AlphaFoldDB" id="A0A2A6D1F2"/>
<evidence type="ECO:0000313" key="2">
    <source>
        <dbReference type="Proteomes" id="UP000005239"/>
    </source>
</evidence>
<dbReference type="PANTHER" id="PTHR23021:SF11">
    <property type="entry name" value="SERPENTINE RECEPTOR, CLASS T"/>
    <property type="match status" value="1"/>
</dbReference>
<dbReference type="OrthoDB" id="5875846at2759"/>
<accession>A0A2A6D1F2</accession>
<dbReference type="EnsemblMetazoa" id="PPA04377.1">
    <property type="protein sequence ID" value="PPA04377.1"/>
    <property type="gene ID" value="WBGene00093931"/>
</dbReference>